<dbReference type="VEuPathDB" id="FungiDB:PADG_07421"/>
<dbReference type="InterPro" id="IPR013320">
    <property type="entry name" value="ConA-like_dom_sf"/>
</dbReference>
<feature type="region of interest" description="Disordered" evidence="4">
    <location>
        <begin position="1107"/>
        <end position="1126"/>
    </location>
</feature>
<sequence>MNSAPSRSRRPSSPPSLTSQRLVNDLKPVIDSLIDICNKQHPSVHDALGATEGLLRLRHTFIDDENTRIAKDTFHQLSGFQTLLRFLRLIGDIYDPSTLLKEDRKSLLVLVKDIHGVLAESLKDHPGNKRYFAKKIDGGGVVLLESSLSPLSKKLELDTEGVVADATDVEQFYGGLLAAALGQEVFADFFSVIRKKVGQNNYSSNSSAVQEAVSKTLGTAETVENGEFVGPLLHLWLAQSSYLPGFSIQRLAIPACLIHLASQSRRNLLALHSTGILTSLLPIITNSKRVGQGRDLYCELAGILCSEGVNDLEDAAHLYRAAHGSPDVSKFLLAAVKSSKNPACIHFDLSRHGYSSVELPTLGRTFPPTHSSGYSLALWARFDNFDPNAHTTIFGAFDASQSCFVLAYLEKDTHNFILQTSMKGARPSVRFKSVVFSPGQWYHICIVHKRPRPTSSSRASLFVNGEFVEQLKPEYPSSPPKSAAHRMPRVQAFLGTPEDLAARLGKGVSTSRWSLASAILFDEAFSDDIIAVFCHLGPRYHGNFQDCLGSFQTYKASAQLNLRNENLHPGKEENSDIVTVIRRKASTLIPENSVLLNISPMTVLDDDDSNNVDESQLIKSLSKQAARNLNHLTKAGGNAVAINGAVPAINDALTQAHGVAILTGDPVVAVPQALDDASWQIGGCAAPHLSLIEAATTPESTCTAVETLFEAVQDNWRNSEAMERENGYSILAVLLREKLGLSNHIQNALSKPTAAFSTPEQHNGLAMEILLLILKFVGYDFQNPKISIITNPLAYRVLLVDLDVWRYGNLPLLEIYYSQFITFSAECHNHRFNTKRLSRMRVVKKLLDALKGESFTSESMKLFIPAFSCLVKSCMSAEILRSLALFITYSIHAAKPSTSLQKRKSMRFDPRTKRPGFALFHHPDRTYLSESEIGIEVLKAYANIICKESGTANIAKFARTVTNKWLLYLILEDNPEVVVLALTILARLLVTHGSSYTRKFADKSGGFVIMRRRLKRWWYIPALWPICFAILFGKDVGQLDLDRPFDHFGFLDLFNSTGETEELRVIYPEILPVIMGMLETGLKVTVAKESESPETEGVIELPTRNRVDRRSMSSTSPPDATTINASSKPNIELLNTVIGFLADVHVKSKHFRDFTVSSTYVQELLFLLFPVVVGSDTVSADVELTSRSSGLTFGANEMVIRPLLHARPVLRTTTVEHSESQEGGNGLKRGSSFILVSSDKSQHAPSLARLSHAVAANSENINHPPTHSIVEGVLELVAAVFIDQILTRKDFTELALHSTIPPGFVEHQTYFESWVLRNVLSQLKNTILLNRKLLWEPRVLTNLSKLLTHLVETLYEGWFMEGAISIIDLSGPILEYLQLPEVACMKSIRLCSQAISSIRSAVSRTVLLRFSVADNSDTLSFLKMLAYWQTIVLPAEEPQAECFPLICYQLYAKLVTDNEDIRLAAANLWRTFLVQKPSEMSVLLNYASSSLRKRLSSGFQKLVGLDDISFLRWVDDQREDLDSFFFGAMAKNWETFVRDENSKTEERAWSRLSKRRDKLKQWNQADLAQEEVIRKHDTTFDHWTSNIFSSEHLKLQRSFQDQQDSFTFLSSAFAKMYRDLRRDNGILIGMKETKWRLDQTEGRNRMRLRITPDDTVGGQNYQPKRRTSQEPPSIRVDNTRGRVVENDMLNTSLTSMVADPVETEPQVEPQANDPDDRFGLEGSFEMIEDPMDWQDEYEDKNRKVMRSLHRGDQVQHVCNISRIVGLEACEGLLILGKDSVYILDNFFQRADGEVVSVWQAPPEERDPYVRMISGHESDDRRVNNGEHETRSWKWSEVISVSKRRFLFRDVALEIFFADGRSYLLTLVSPTLRDELYHHLSSRAPQISGPGNASQNEEMWRFEALRNQEDYPQFLRSKIANVFNQNPTNPATRKWIKGKMSNFHYLMFVNTMAGRTFNDLTQYPVFPWVLADYTSDELDLTNPKTFRDLSKPMGCQTPEREAEYRSRYQSFAEMGDHNAPPFHYGTHYSSAMIVTSYLIRLQPFVQSYLLLQGGTFDHADRLFYSISKAWESASSVTMTDVRELIPEFFYLPEFLVNSNKYNFGLRQNKSQSIDNVELPPWAKGDPRIFIAKHREALESPYVTKNLHQWIDLVFGYKQKGEAAVEAVNVFHHLSYQGAKDLDNIDDPVERLATIGIIHNFGQTPHQAFQKPHQQREEVSHKQKRLDTAAPSLTRLPFTLLDSQERVASLLFSSKQDRLLCSAAFRLNIPPNYDKYIEWGFADGSVRFYAADTGKLIGHFEHLHIGQLSGALFADSQTLITSGTDCTVSVWSFTSTSKTADLHPKATLFGHRSLVTTLAVSRSFSTVLSASKDGKIMLWDLNRLEFVRSLPDGEPVDCARINDATGNILVCRGNRISLYTLNGALLVDQAVCEHTDDSILSCAFYEGVSNEWLERELLFTGHKRGLVNIWSKTIRNGRFELDLIRQLHHVDNTRGDWASNVSAGISCILPLAQSVYTGDELGRVVSLIFNLISTEFSWRMAQQVDGHLKTV</sequence>
<proteinExistence type="predicted"/>
<dbReference type="SMART" id="SM00320">
    <property type="entry name" value="WD40"/>
    <property type="match status" value="3"/>
</dbReference>
<dbReference type="InterPro" id="IPR001680">
    <property type="entry name" value="WD40_rpt"/>
</dbReference>
<dbReference type="Gene3D" id="2.30.29.30">
    <property type="entry name" value="Pleckstrin-homology domain (PH domain)/Phosphotyrosine-binding domain (PTB)"/>
    <property type="match status" value="1"/>
</dbReference>
<name>C1GJI5_PARBD</name>
<dbReference type="FunCoup" id="C1GJI5">
    <property type="interactions" value="3"/>
</dbReference>
<dbReference type="Gene3D" id="2.130.10.10">
    <property type="entry name" value="YVTN repeat-like/Quinoprotein amine dehydrogenase"/>
    <property type="match status" value="1"/>
</dbReference>
<dbReference type="PROSITE" id="PS00678">
    <property type="entry name" value="WD_REPEATS_1"/>
    <property type="match status" value="1"/>
</dbReference>
<dbReference type="InterPro" id="IPR036372">
    <property type="entry name" value="BEACH_dom_sf"/>
</dbReference>
<dbReference type="STRING" id="502780.C1GJI5"/>
<evidence type="ECO:0000259" key="5">
    <source>
        <dbReference type="PROSITE" id="PS50197"/>
    </source>
</evidence>
<dbReference type="InterPro" id="IPR056252">
    <property type="entry name" value="Alfy-like_Arm-like"/>
</dbReference>
<feature type="region of interest" description="Disordered" evidence="4">
    <location>
        <begin position="1"/>
        <end position="20"/>
    </location>
</feature>
<dbReference type="Gene3D" id="1.10.1540.10">
    <property type="entry name" value="BEACH domain"/>
    <property type="match status" value="1"/>
</dbReference>
<dbReference type="SMART" id="SM01026">
    <property type="entry name" value="Beach"/>
    <property type="match status" value="1"/>
</dbReference>
<dbReference type="Gene3D" id="2.60.120.200">
    <property type="match status" value="1"/>
</dbReference>
<feature type="region of interest" description="Disordered" evidence="4">
    <location>
        <begin position="1651"/>
        <end position="1675"/>
    </location>
</feature>
<dbReference type="KEGG" id="pbn:PADG_07421"/>
<accession>C1GJI5</accession>
<reference evidence="7 8" key="1">
    <citation type="journal article" date="2011" name="PLoS Genet.">
        <title>Comparative genomic analysis of human fungal pathogens causing paracoccidioidomycosis.</title>
        <authorList>
            <person name="Desjardins C.A."/>
            <person name="Champion M.D."/>
            <person name="Holder J.W."/>
            <person name="Muszewska A."/>
            <person name="Goldberg J."/>
            <person name="Bailao A.M."/>
            <person name="Brigido M.M."/>
            <person name="Ferreira M.E."/>
            <person name="Garcia A.M."/>
            <person name="Grynberg M."/>
            <person name="Gujja S."/>
            <person name="Heiman D.I."/>
            <person name="Henn M.R."/>
            <person name="Kodira C.D."/>
            <person name="Leon-Narvaez H."/>
            <person name="Longo L.V."/>
            <person name="Ma L.J."/>
            <person name="Malavazi I."/>
            <person name="Matsuo A.L."/>
            <person name="Morais F.V."/>
            <person name="Pereira M."/>
            <person name="Rodriguez-Brito S."/>
            <person name="Sakthikumar S."/>
            <person name="Salem-Izacc S.M."/>
            <person name="Sykes S.M."/>
            <person name="Teixeira M.M."/>
            <person name="Vallejo M.C."/>
            <person name="Walter M.E."/>
            <person name="Yandava C."/>
            <person name="Young S."/>
            <person name="Zeng Q."/>
            <person name="Zucker J."/>
            <person name="Felipe M.S."/>
            <person name="Goldman G.H."/>
            <person name="Haas B.J."/>
            <person name="McEwen J.G."/>
            <person name="Nino-Vega G."/>
            <person name="Puccia R."/>
            <person name="San-Blas G."/>
            <person name="Soares C.M."/>
            <person name="Birren B.W."/>
            <person name="Cuomo C.A."/>
        </authorList>
    </citation>
    <scope>NUCLEOTIDE SEQUENCE [LARGE SCALE GENOMIC DNA]</scope>
    <source>
        <strain evidence="7 8">Pb18</strain>
    </source>
</reference>
<dbReference type="Proteomes" id="UP000001628">
    <property type="component" value="Unassembled WGS sequence"/>
</dbReference>
<evidence type="ECO:0000256" key="1">
    <source>
        <dbReference type="ARBA" id="ARBA00022574"/>
    </source>
</evidence>
<organism evidence="7 8">
    <name type="scientific">Paracoccidioides brasiliensis (strain Pb18)</name>
    <dbReference type="NCBI Taxonomy" id="502780"/>
    <lineage>
        <taxon>Eukaryota</taxon>
        <taxon>Fungi</taxon>
        <taxon>Dikarya</taxon>
        <taxon>Ascomycota</taxon>
        <taxon>Pezizomycotina</taxon>
        <taxon>Eurotiomycetes</taxon>
        <taxon>Eurotiomycetidae</taxon>
        <taxon>Onygenales</taxon>
        <taxon>Ajellomycetaceae</taxon>
        <taxon>Paracoccidioides</taxon>
    </lineage>
</organism>
<keyword evidence="1 3" id="KW-0853">WD repeat</keyword>
<dbReference type="SUPFAM" id="SSF50978">
    <property type="entry name" value="WD40 repeat-like"/>
    <property type="match status" value="1"/>
</dbReference>
<dbReference type="InterPro" id="IPR000409">
    <property type="entry name" value="BEACH_dom"/>
</dbReference>
<dbReference type="SUPFAM" id="SSF49899">
    <property type="entry name" value="Concanavalin A-like lectins/glucanases"/>
    <property type="match status" value="1"/>
</dbReference>
<dbReference type="eggNOG" id="KOG1786">
    <property type="taxonomic scope" value="Eukaryota"/>
</dbReference>
<feature type="domain" description="BEACH-type PH" evidence="6">
    <location>
        <begin position="1749"/>
        <end position="1880"/>
    </location>
</feature>
<dbReference type="PROSITE" id="PS50197">
    <property type="entry name" value="BEACH"/>
    <property type="match status" value="1"/>
</dbReference>
<dbReference type="InParanoid" id="C1GJI5"/>
<dbReference type="InterPro" id="IPR015943">
    <property type="entry name" value="WD40/YVTN_repeat-like_dom_sf"/>
</dbReference>
<dbReference type="Pfam" id="PF13385">
    <property type="entry name" value="Laminin_G_3"/>
    <property type="match status" value="1"/>
</dbReference>
<dbReference type="Pfam" id="PF23295">
    <property type="entry name" value="Arm_4"/>
    <property type="match status" value="1"/>
</dbReference>
<dbReference type="eggNOG" id="KOG1788">
    <property type="taxonomic scope" value="Eukaryota"/>
</dbReference>
<evidence type="ECO:0000256" key="3">
    <source>
        <dbReference type="PROSITE-ProRule" id="PRU00221"/>
    </source>
</evidence>
<keyword evidence="2" id="KW-0677">Repeat</keyword>
<dbReference type="CDD" id="cd01201">
    <property type="entry name" value="PH_BEACH"/>
    <property type="match status" value="1"/>
</dbReference>
<evidence type="ECO:0000256" key="4">
    <source>
        <dbReference type="SAM" id="MobiDB-lite"/>
    </source>
</evidence>
<feature type="domain" description="BEACH" evidence="5">
    <location>
        <begin position="1919"/>
        <end position="2214"/>
    </location>
</feature>
<dbReference type="EMBL" id="KN275967">
    <property type="protein sequence ID" value="EEH42601.2"/>
    <property type="molecule type" value="Genomic_DNA"/>
</dbReference>
<gene>
    <name evidence="7" type="ORF">PADG_07421</name>
</gene>
<dbReference type="CDD" id="cd06071">
    <property type="entry name" value="Beach"/>
    <property type="match status" value="1"/>
</dbReference>
<dbReference type="HOGENOM" id="CLU_000175_2_0_1"/>
<dbReference type="OMA" id="EMSNFHY"/>
<dbReference type="OrthoDB" id="26681at2759"/>
<dbReference type="Pfam" id="PF14844">
    <property type="entry name" value="PH_BEACH"/>
    <property type="match status" value="1"/>
</dbReference>
<feature type="compositionally biased region" description="Polar residues" evidence="4">
    <location>
        <begin position="1112"/>
        <end position="1126"/>
    </location>
</feature>
<dbReference type="PANTHER" id="PTHR46108:SF4">
    <property type="entry name" value="BLUE CHEESE"/>
    <property type="match status" value="1"/>
</dbReference>
<dbReference type="InterPro" id="IPR036322">
    <property type="entry name" value="WD40_repeat_dom_sf"/>
</dbReference>
<evidence type="ECO:0000313" key="7">
    <source>
        <dbReference type="EMBL" id="EEH42601.2"/>
    </source>
</evidence>
<dbReference type="RefSeq" id="XP_010762730.1">
    <property type="nucleotide sequence ID" value="XM_010764428.1"/>
</dbReference>
<dbReference type="Pfam" id="PF00400">
    <property type="entry name" value="WD40"/>
    <property type="match status" value="1"/>
</dbReference>
<dbReference type="SUPFAM" id="SSF50729">
    <property type="entry name" value="PH domain-like"/>
    <property type="match status" value="1"/>
</dbReference>
<dbReference type="PANTHER" id="PTHR46108">
    <property type="entry name" value="BLUE CHEESE"/>
    <property type="match status" value="1"/>
</dbReference>
<dbReference type="InterPro" id="IPR051944">
    <property type="entry name" value="BEACH_domain_protein"/>
</dbReference>
<dbReference type="InterPro" id="IPR019775">
    <property type="entry name" value="WD40_repeat_CS"/>
</dbReference>
<dbReference type="InterPro" id="IPR011993">
    <property type="entry name" value="PH-like_dom_sf"/>
</dbReference>
<dbReference type="PROSITE" id="PS50082">
    <property type="entry name" value="WD_REPEATS_2"/>
    <property type="match status" value="1"/>
</dbReference>
<dbReference type="PROSITE" id="PS50294">
    <property type="entry name" value="WD_REPEATS_REGION"/>
    <property type="match status" value="1"/>
</dbReference>
<protein>
    <submittedName>
        <fullName evidence="7">Uncharacterized protein</fullName>
    </submittedName>
</protein>
<dbReference type="SUPFAM" id="SSF81837">
    <property type="entry name" value="BEACH domain"/>
    <property type="match status" value="1"/>
</dbReference>
<evidence type="ECO:0000256" key="2">
    <source>
        <dbReference type="ARBA" id="ARBA00022737"/>
    </source>
</evidence>
<evidence type="ECO:0000259" key="6">
    <source>
        <dbReference type="PROSITE" id="PS51783"/>
    </source>
</evidence>
<dbReference type="PROSITE" id="PS51783">
    <property type="entry name" value="PH_BEACH"/>
    <property type="match status" value="1"/>
</dbReference>
<dbReference type="GeneID" id="22585916"/>
<keyword evidence="8" id="KW-1185">Reference proteome</keyword>
<dbReference type="InterPro" id="IPR023362">
    <property type="entry name" value="PH-BEACH_dom"/>
</dbReference>
<dbReference type="FunFam" id="1.10.1540.10:FF:000002">
    <property type="entry name" value="WD repeat and FYVE domain containing 3"/>
    <property type="match status" value="1"/>
</dbReference>
<evidence type="ECO:0000313" key="8">
    <source>
        <dbReference type="Proteomes" id="UP000001628"/>
    </source>
</evidence>
<dbReference type="Pfam" id="PF02138">
    <property type="entry name" value="Beach"/>
    <property type="match status" value="1"/>
</dbReference>
<feature type="repeat" description="WD" evidence="3">
    <location>
        <begin position="2346"/>
        <end position="2387"/>
    </location>
</feature>